<dbReference type="PANTHER" id="PTHR21043:SF0">
    <property type="entry name" value="MITOCHONDRIAL ASSEMBLY OF RIBOSOMAL LARGE SUBUNIT PROTEIN 1"/>
    <property type="match status" value="1"/>
</dbReference>
<gene>
    <name evidence="2" type="ORF">NQ318_004617</name>
</gene>
<dbReference type="EMBL" id="JAPWTK010000191">
    <property type="protein sequence ID" value="KAJ8946248.1"/>
    <property type="molecule type" value="Genomic_DNA"/>
</dbReference>
<comment type="similarity">
    <text evidence="1">Belongs to the Iojap/RsfS family.</text>
</comment>
<dbReference type="SUPFAM" id="SSF81301">
    <property type="entry name" value="Nucleotidyltransferase"/>
    <property type="match status" value="1"/>
</dbReference>
<dbReference type="InterPro" id="IPR004394">
    <property type="entry name" value="Iojap/RsfS/C7orf30"/>
</dbReference>
<evidence type="ECO:0000313" key="3">
    <source>
        <dbReference type="Proteomes" id="UP001162162"/>
    </source>
</evidence>
<accession>A0AAV8Y514</accession>
<dbReference type="GO" id="GO:0017148">
    <property type="term" value="P:negative regulation of translation"/>
    <property type="evidence" value="ECO:0007669"/>
    <property type="project" value="TreeGrafter"/>
</dbReference>
<dbReference type="Gene3D" id="3.30.460.10">
    <property type="entry name" value="Beta Polymerase, domain 2"/>
    <property type="match status" value="1"/>
</dbReference>
<keyword evidence="3" id="KW-1185">Reference proteome</keyword>
<evidence type="ECO:0000256" key="1">
    <source>
        <dbReference type="ARBA" id="ARBA00010574"/>
    </source>
</evidence>
<sequence length="209" mass="24485">MKFFKKKSSEVILDVYEEKLKYSNILDVETEEEQTPLQGLNLERGRTGVFEMEDLVEVLTCENAEDIFVAKVPNDIRYVDYICITTGKSQRHMQAIAQFVRRVYKLKRHKNDIIPKLEGENSPDWMALDLVVDSLDIPDTSHACARDWFPPHVVILHYTFFSRKARSFYDLDSLWALGPRFDNEYNKKEPVSEMLEKHSMYLEDLKPAS</sequence>
<proteinExistence type="inferred from homology"/>
<dbReference type="InterPro" id="IPR043519">
    <property type="entry name" value="NT_sf"/>
</dbReference>
<organism evidence="2 3">
    <name type="scientific">Aromia moschata</name>
    <dbReference type="NCBI Taxonomy" id="1265417"/>
    <lineage>
        <taxon>Eukaryota</taxon>
        <taxon>Metazoa</taxon>
        <taxon>Ecdysozoa</taxon>
        <taxon>Arthropoda</taxon>
        <taxon>Hexapoda</taxon>
        <taxon>Insecta</taxon>
        <taxon>Pterygota</taxon>
        <taxon>Neoptera</taxon>
        <taxon>Endopterygota</taxon>
        <taxon>Coleoptera</taxon>
        <taxon>Polyphaga</taxon>
        <taxon>Cucujiformia</taxon>
        <taxon>Chrysomeloidea</taxon>
        <taxon>Cerambycidae</taxon>
        <taxon>Cerambycinae</taxon>
        <taxon>Callichromatini</taxon>
        <taxon>Aromia</taxon>
    </lineage>
</organism>
<protein>
    <submittedName>
        <fullName evidence="2">Uncharacterized protein</fullName>
    </submittedName>
</protein>
<dbReference type="GO" id="GO:0043023">
    <property type="term" value="F:ribosomal large subunit binding"/>
    <property type="evidence" value="ECO:0007669"/>
    <property type="project" value="TreeGrafter"/>
</dbReference>
<name>A0AAV8Y514_9CUCU</name>
<dbReference type="GO" id="GO:0090071">
    <property type="term" value="P:negative regulation of ribosome biogenesis"/>
    <property type="evidence" value="ECO:0007669"/>
    <property type="project" value="TreeGrafter"/>
</dbReference>
<comment type="caution">
    <text evidence="2">The sequence shown here is derived from an EMBL/GenBank/DDBJ whole genome shotgun (WGS) entry which is preliminary data.</text>
</comment>
<dbReference type="PANTHER" id="PTHR21043">
    <property type="entry name" value="IOJAP SUPERFAMILY ORTHOLOG"/>
    <property type="match status" value="1"/>
</dbReference>
<dbReference type="AlphaFoldDB" id="A0AAV8Y514"/>
<dbReference type="GO" id="GO:0005739">
    <property type="term" value="C:mitochondrion"/>
    <property type="evidence" value="ECO:0007669"/>
    <property type="project" value="TreeGrafter"/>
</dbReference>
<evidence type="ECO:0000313" key="2">
    <source>
        <dbReference type="EMBL" id="KAJ8946248.1"/>
    </source>
</evidence>
<dbReference type="Proteomes" id="UP001162162">
    <property type="component" value="Unassembled WGS sequence"/>
</dbReference>
<dbReference type="Pfam" id="PF02410">
    <property type="entry name" value="RsfS"/>
    <property type="match status" value="1"/>
</dbReference>
<reference evidence="2" key="1">
    <citation type="journal article" date="2023" name="Insect Mol. Biol.">
        <title>Genome sequencing provides insights into the evolution of gene families encoding plant cell wall-degrading enzymes in longhorned beetles.</title>
        <authorList>
            <person name="Shin N.R."/>
            <person name="Okamura Y."/>
            <person name="Kirsch R."/>
            <person name="Pauchet Y."/>
        </authorList>
    </citation>
    <scope>NUCLEOTIDE SEQUENCE</scope>
    <source>
        <strain evidence="2">AMC_N1</strain>
    </source>
</reference>